<dbReference type="PANTHER" id="PTHR21381">
    <property type="entry name" value="ZGC:162297"/>
    <property type="match status" value="1"/>
</dbReference>
<evidence type="ECO:0008006" key="4">
    <source>
        <dbReference type="Google" id="ProtNLM"/>
    </source>
</evidence>
<name>A0AAQ3W9Y0_9ENTE</name>
<comment type="similarity">
    <text evidence="1">Belongs to the BtpA family.</text>
</comment>
<organism evidence="2 3">
    <name type="scientific">Candidatus Enterococcus palustris</name>
    <dbReference type="NCBI Taxonomy" id="1834189"/>
    <lineage>
        <taxon>Bacteria</taxon>
        <taxon>Bacillati</taxon>
        <taxon>Bacillota</taxon>
        <taxon>Bacilli</taxon>
        <taxon>Lactobacillales</taxon>
        <taxon>Enterococcaceae</taxon>
        <taxon>Enterococcus</taxon>
    </lineage>
</organism>
<dbReference type="Proteomes" id="UP000194948">
    <property type="component" value="Chromosome"/>
</dbReference>
<dbReference type="Pfam" id="PF03437">
    <property type="entry name" value="BtpA"/>
    <property type="match status" value="1"/>
</dbReference>
<evidence type="ECO:0000256" key="1">
    <source>
        <dbReference type="ARBA" id="ARBA00006007"/>
    </source>
</evidence>
<protein>
    <recommendedName>
        <fullName evidence="4">BtpA family protein</fullName>
    </recommendedName>
</protein>
<dbReference type="SUPFAM" id="SSF51366">
    <property type="entry name" value="Ribulose-phoshate binding barrel"/>
    <property type="match status" value="1"/>
</dbReference>
<sequence>MMSQKDEFLALFNEKKPIIGVIHLKGITDEEVLERAKREINIYVENNVDGILMENYYGNYEQLEVAIQYIKSLDLTIPIGVNVLNVDSLGFYLANKYDLDFMQIDSVVGHVKPRDEVSLKAFFDLYRGTCKAKLIGGVRFKYQPMLSENTVEEDLQLATERCDAIAVTENATGEETSMAKIELFRKELPDFPLIVAAGVTTGNAKEQLEICDAAIVGSYFKDTRKDTGDVSAEHVADFMRVIKELRSELND</sequence>
<dbReference type="PANTHER" id="PTHR21381:SF3">
    <property type="entry name" value="SGC REGION PROTEIN SGCQ-RELATED"/>
    <property type="match status" value="1"/>
</dbReference>
<dbReference type="InterPro" id="IPR011060">
    <property type="entry name" value="RibuloseP-bd_barrel"/>
</dbReference>
<reference evidence="3" key="1">
    <citation type="submission" date="2017-05" db="EMBL/GenBank/DDBJ databases">
        <title>The Genome Sequence of EEnterococcus faecalis 9F2_4866.</title>
        <authorList>
            <consortium name="The Broad Institute Genomics Platform"/>
            <consortium name="The Broad Institute Genomic Center for Infectious Diseases"/>
            <person name="Earl A."/>
            <person name="Manson A."/>
            <person name="Schwartman J."/>
            <person name="Gilmore M."/>
            <person name="Abouelleil A."/>
            <person name="Cao P."/>
            <person name="Chapman S."/>
            <person name="Cusick C."/>
            <person name="Shea T."/>
            <person name="Young S."/>
            <person name="Neafsey D."/>
            <person name="Nusbaum C."/>
            <person name="Birren B."/>
        </authorList>
    </citation>
    <scope>NUCLEOTIDE SEQUENCE [LARGE SCALE GENOMIC DNA]</scope>
    <source>
        <strain evidence="3">7F3_DIV0205</strain>
    </source>
</reference>
<dbReference type="EMBL" id="CP147244">
    <property type="protein sequence ID" value="WYK00832.1"/>
    <property type="molecule type" value="Genomic_DNA"/>
</dbReference>
<proteinExistence type="inferred from homology"/>
<keyword evidence="3" id="KW-1185">Reference proteome</keyword>
<evidence type="ECO:0000313" key="3">
    <source>
        <dbReference type="Proteomes" id="UP000194948"/>
    </source>
</evidence>
<dbReference type="AlphaFoldDB" id="A0AAQ3W9Y0"/>
<gene>
    <name evidence="2" type="ORF">A5821_001958</name>
</gene>
<evidence type="ECO:0000313" key="2">
    <source>
        <dbReference type="EMBL" id="WYK00832.1"/>
    </source>
</evidence>
<reference evidence="2 3" key="2">
    <citation type="submission" date="2024-03" db="EMBL/GenBank/DDBJ databases">
        <title>The Genome Sequence of Enterococcus sp. DIV0205d.</title>
        <authorList>
            <consortium name="The Broad Institute Genomics Platform"/>
            <consortium name="The Broad Institute Microbial Omics Core"/>
            <consortium name="The Broad Institute Genomic Center for Infectious Diseases"/>
            <person name="Earl A."/>
            <person name="Manson A."/>
            <person name="Gilmore M."/>
            <person name="Schwartman J."/>
            <person name="Shea T."/>
            <person name="Abouelleil A."/>
            <person name="Cao P."/>
            <person name="Chapman S."/>
            <person name="Cusick C."/>
            <person name="Young S."/>
            <person name="Neafsey D."/>
            <person name="Nusbaum C."/>
            <person name="Birren B."/>
        </authorList>
    </citation>
    <scope>NUCLEOTIDE SEQUENCE [LARGE SCALE GENOMIC DNA]</scope>
    <source>
        <strain evidence="2 3">7F3_DIV0205</strain>
    </source>
</reference>
<accession>A0AAQ3W9Y0</accession>
<dbReference type="InterPro" id="IPR005137">
    <property type="entry name" value="BtpA"/>
</dbReference>